<name>A0AAV7WLV7_PLEWA</name>
<evidence type="ECO:0000313" key="2">
    <source>
        <dbReference type="Proteomes" id="UP001066276"/>
    </source>
</evidence>
<keyword evidence="2" id="KW-1185">Reference proteome</keyword>
<evidence type="ECO:0000313" key="1">
    <source>
        <dbReference type="EMBL" id="KAJ1213775.1"/>
    </source>
</evidence>
<organism evidence="1 2">
    <name type="scientific">Pleurodeles waltl</name>
    <name type="common">Iberian ribbed newt</name>
    <dbReference type="NCBI Taxonomy" id="8319"/>
    <lineage>
        <taxon>Eukaryota</taxon>
        <taxon>Metazoa</taxon>
        <taxon>Chordata</taxon>
        <taxon>Craniata</taxon>
        <taxon>Vertebrata</taxon>
        <taxon>Euteleostomi</taxon>
        <taxon>Amphibia</taxon>
        <taxon>Batrachia</taxon>
        <taxon>Caudata</taxon>
        <taxon>Salamandroidea</taxon>
        <taxon>Salamandridae</taxon>
        <taxon>Pleurodelinae</taxon>
        <taxon>Pleurodeles</taxon>
    </lineage>
</organism>
<dbReference type="Proteomes" id="UP001066276">
    <property type="component" value="Chromosome 1_1"/>
</dbReference>
<evidence type="ECO:0008006" key="3">
    <source>
        <dbReference type="Google" id="ProtNLM"/>
    </source>
</evidence>
<protein>
    <recommendedName>
        <fullName evidence="3">t-SNARE coiled-coil homology domain-containing protein</fullName>
    </recommendedName>
</protein>
<proteinExistence type="predicted"/>
<sequence>HVGVRISTSCTAEHVTGARGRGQNGAHILEWSVTRLGSFGGVFSAQDTAQAEERTGGLLKEQTYHRRRLGKNGQSVTPADVPIVRDTETPSLMELKQVIIECNMAITEKIDVVALTVVQQYQVMDEVRDRVKGLGTRVDDTEEMVGAHSRQLVMASVAGKQIAGLGR</sequence>
<comment type="caution">
    <text evidence="1">The sequence shown here is derived from an EMBL/GenBank/DDBJ whole genome shotgun (WGS) entry which is preliminary data.</text>
</comment>
<dbReference type="EMBL" id="JANPWB010000001">
    <property type="protein sequence ID" value="KAJ1213775.1"/>
    <property type="molecule type" value="Genomic_DNA"/>
</dbReference>
<feature type="non-terminal residue" evidence="1">
    <location>
        <position position="1"/>
    </location>
</feature>
<accession>A0AAV7WLV7</accession>
<gene>
    <name evidence="1" type="ORF">NDU88_001406</name>
</gene>
<dbReference type="AlphaFoldDB" id="A0AAV7WLV7"/>
<reference evidence="1" key="1">
    <citation type="journal article" date="2022" name="bioRxiv">
        <title>Sequencing and chromosome-scale assembly of the giantPleurodeles waltlgenome.</title>
        <authorList>
            <person name="Brown T."/>
            <person name="Elewa A."/>
            <person name="Iarovenko S."/>
            <person name="Subramanian E."/>
            <person name="Araus A.J."/>
            <person name="Petzold A."/>
            <person name="Susuki M."/>
            <person name="Suzuki K.-i.T."/>
            <person name="Hayashi T."/>
            <person name="Toyoda A."/>
            <person name="Oliveira C."/>
            <person name="Osipova E."/>
            <person name="Leigh N.D."/>
            <person name="Simon A."/>
            <person name="Yun M.H."/>
        </authorList>
    </citation>
    <scope>NUCLEOTIDE SEQUENCE</scope>
    <source>
        <strain evidence="1">20211129_DDA</strain>
        <tissue evidence="1">Liver</tissue>
    </source>
</reference>
<feature type="non-terminal residue" evidence="1">
    <location>
        <position position="167"/>
    </location>
</feature>